<dbReference type="EMBL" id="CADCTB010000050">
    <property type="protein sequence ID" value="CAA9222877.1"/>
    <property type="molecule type" value="Genomic_DNA"/>
</dbReference>
<feature type="compositionally biased region" description="Basic residues" evidence="1">
    <location>
        <begin position="73"/>
        <end position="82"/>
    </location>
</feature>
<protein>
    <submittedName>
        <fullName evidence="2">Uncharacterized protein</fullName>
    </submittedName>
</protein>
<reference evidence="2" key="1">
    <citation type="submission" date="2020-02" db="EMBL/GenBank/DDBJ databases">
        <authorList>
            <person name="Meier V. D."/>
        </authorList>
    </citation>
    <scope>NUCLEOTIDE SEQUENCE</scope>
    <source>
        <strain evidence="2">AVDCRST_MAG10</strain>
    </source>
</reference>
<evidence type="ECO:0000256" key="1">
    <source>
        <dbReference type="SAM" id="MobiDB-lite"/>
    </source>
</evidence>
<evidence type="ECO:0000313" key="2">
    <source>
        <dbReference type="EMBL" id="CAA9222877.1"/>
    </source>
</evidence>
<proteinExistence type="predicted"/>
<feature type="region of interest" description="Disordered" evidence="1">
    <location>
        <begin position="1"/>
        <end position="27"/>
    </location>
</feature>
<sequence length="82" mass="9150">AEELPLHGDGGLCSLWGGGPPRRQRGAGGLRGLRQAYGQLHLYEGRPRHPPRVVVENRIHASRHLRPVDRRSPARGRRRPGL</sequence>
<gene>
    <name evidence="2" type="ORF">AVDCRST_MAG10-767</name>
</gene>
<name>A0A6J4HG90_9ACTN</name>
<accession>A0A6J4HG90</accession>
<feature type="non-terminal residue" evidence="2">
    <location>
        <position position="82"/>
    </location>
</feature>
<organism evidence="2">
    <name type="scientific">uncultured Acidimicrobiales bacterium</name>
    <dbReference type="NCBI Taxonomy" id="310071"/>
    <lineage>
        <taxon>Bacteria</taxon>
        <taxon>Bacillati</taxon>
        <taxon>Actinomycetota</taxon>
        <taxon>Acidimicrobiia</taxon>
        <taxon>Acidimicrobiales</taxon>
        <taxon>environmental samples</taxon>
    </lineage>
</organism>
<feature type="non-terminal residue" evidence="2">
    <location>
        <position position="1"/>
    </location>
</feature>
<feature type="region of interest" description="Disordered" evidence="1">
    <location>
        <begin position="58"/>
        <end position="82"/>
    </location>
</feature>
<dbReference type="AlphaFoldDB" id="A0A6J4HG90"/>
<feature type="compositionally biased region" description="Gly residues" evidence="1">
    <location>
        <begin position="8"/>
        <end position="27"/>
    </location>
</feature>